<evidence type="ECO:0000256" key="2">
    <source>
        <dbReference type="ARBA" id="ARBA00022448"/>
    </source>
</evidence>
<dbReference type="PANTHER" id="PTHR10283:SF92">
    <property type="entry name" value="LOW-AFFINITY PHOSPHATE TRANSPORTER PHO91"/>
    <property type="match status" value="1"/>
</dbReference>
<feature type="transmembrane region" description="Helical" evidence="6">
    <location>
        <begin position="339"/>
        <end position="359"/>
    </location>
</feature>
<organism evidence="8 9">
    <name type="scientific">Prevotella corporis</name>
    <dbReference type="NCBI Taxonomy" id="28128"/>
    <lineage>
        <taxon>Bacteria</taxon>
        <taxon>Pseudomonadati</taxon>
        <taxon>Bacteroidota</taxon>
        <taxon>Bacteroidia</taxon>
        <taxon>Bacteroidales</taxon>
        <taxon>Prevotellaceae</taxon>
        <taxon>Prevotella</taxon>
    </lineage>
</organism>
<keyword evidence="4 6" id="KW-1133">Transmembrane helix</keyword>
<evidence type="ECO:0000259" key="7">
    <source>
        <dbReference type="Pfam" id="PF03600"/>
    </source>
</evidence>
<dbReference type="EMBL" id="LRQG01000238">
    <property type="protein sequence ID" value="KXA32951.1"/>
    <property type="molecule type" value="Genomic_DNA"/>
</dbReference>
<dbReference type="AlphaFoldDB" id="A0A133PUW1"/>
<dbReference type="RefSeq" id="WP_060941312.1">
    <property type="nucleotide sequence ID" value="NZ_CALGLL010000010.1"/>
</dbReference>
<dbReference type="STRING" id="28128.HMPREF3226_02570"/>
<feature type="transmembrane region" description="Helical" evidence="6">
    <location>
        <begin position="313"/>
        <end position="332"/>
    </location>
</feature>
<dbReference type="GO" id="GO:0005886">
    <property type="term" value="C:plasma membrane"/>
    <property type="evidence" value="ECO:0007669"/>
    <property type="project" value="TreeGrafter"/>
</dbReference>
<name>A0A133PUW1_9BACT</name>
<dbReference type="OrthoDB" id="9765532at2"/>
<feature type="transmembrane region" description="Helical" evidence="6">
    <location>
        <begin position="21"/>
        <end position="41"/>
    </location>
</feature>
<dbReference type="NCBIfam" id="TIGR00785">
    <property type="entry name" value="dass"/>
    <property type="match status" value="1"/>
</dbReference>
<keyword evidence="5 6" id="KW-0472">Membrane</keyword>
<feature type="domain" description="Citrate transporter-like" evidence="7">
    <location>
        <begin position="62"/>
        <end position="412"/>
    </location>
</feature>
<dbReference type="InterPro" id="IPR001898">
    <property type="entry name" value="SLC13A/DASS"/>
</dbReference>
<comment type="caution">
    <text evidence="8">The sequence shown here is derived from an EMBL/GenBank/DDBJ whole genome shotgun (WGS) entry which is preliminary data.</text>
</comment>
<comment type="subcellular location">
    <subcellularLocation>
        <location evidence="1">Membrane</location>
        <topology evidence="1">Multi-pass membrane protein</topology>
    </subcellularLocation>
</comment>
<evidence type="ECO:0000256" key="6">
    <source>
        <dbReference type="SAM" id="Phobius"/>
    </source>
</evidence>
<evidence type="ECO:0000256" key="4">
    <source>
        <dbReference type="ARBA" id="ARBA00022989"/>
    </source>
</evidence>
<evidence type="ECO:0000313" key="8">
    <source>
        <dbReference type="EMBL" id="KXA32951.1"/>
    </source>
</evidence>
<feature type="transmembrane region" description="Helical" evidence="6">
    <location>
        <begin position="47"/>
        <end position="63"/>
    </location>
</feature>
<evidence type="ECO:0000256" key="5">
    <source>
        <dbReference type="ARBA" id="ARBA00023136"/>
    </source>
</evidence>
<dbReference type="eggNOG" id="COG0471">
    <property type="taxonomic scope" value="Bacteria"/>
</dbReference>
<feature type="transmembrane region" description="Helical" evidence="6">
    <location>
        <begin position="109"/>
        <end position="131"/>
    </location>
</feature>
<dbReference type="GO" id="GO:0005315">
    <property type="term" value="F:phosphate transmembrane transporter activity"/>
    <property type="evidence" value="ECO:0007669"/>
    <property type="project" value="TreeGrafter"/>
</dbReference>
<evidence type="ECO:0000313" key="9">
    <source>
        <dbReference type="Proteomes" id="UP000070533"/>
    </source>
</evidence>
<keyword evidence="9" id="KW-1185">Reference proteome</keyword>
<sequence length="488" mass="52554">MSEKKLTGLTNQIEKKKVWELIAIIIVTAIVWNLPTSAFGIDGLTVVQQRIIATFVFATLSWLTECIPAWATSLSIITIMCTTVSQNSFKLFKGDDIGELLDSEEIMASFADPIIMLFLAGFILAIAASKSGLDTLLAKNLIRPFGNKSENVLLGFLMITGLFSMFISNTATAALMLTFLAPVFAALPSNERGRVALTMSIPLAANLGGMGTPIGTPPNLIAQKYLNDPAGLNMNVDFLHWMVFMFPLVIVLLFICWRVLVKYFPFTQKTIHLEITGEIHRGWRMWVVMATFIATILLWVIPKSVTGIDTNTVSMIPMGVFAVTGVITAKDLQKIDWSVIWMVAGGFAIGLGMNGTGLADAAIESIPFGKWSPVIILIISGLICYFLSNFISNTATAALLVPILAVVCRGMGDKLDSIGGTSTIIIGIAVAASTAMCLPISTPPNAIAYSTGLVEQKDMLKTGLTCGLISLVLGYALLFLIGQIHFLG</sequence>
<keyword evidence="3 6" id="KW-0812">Transmembrane</keyword>
<feature type="transmembrane region" description="Helical" evidence="6">
    <location>
        <begin position="418"/>
        <end position="441"/>
    </location>
</feature>
<feature type="transmembrane region" description="Helical" evidence="6">
    <location>
        <begin position="152"/>
        <end position="185"/>
    </location>
</feature>
<dbReference type="PANTHER" id="PTHR10283">
    <property type="entry name" value="SOLUTE CARRIER FAMILY 13 MEMBER"/>
    <property type="match status" value="1"/>
</dbReference>
<feature type="transmembrane region" description="Helical" evidence="6">
    <location>
        <begin position="371"/>
        <end position="388"/>
    </location>
</feature>
<dbReference type="Pfam" id="PF03600">
    <property type="entry name" value="CitMHS"/>
    <property type="match status" value="1"/>
</dbReference>
<dbReference type="CDD" id="cd01115">
    <property type="entry name" value="SLC13_permease"/>
    <property type="match status" value="1"/>
</dbReference>
<reference evidence="9" key="1">
    <citation type="submission" date="2016-01" db="EMBL/GenBank/DDBJ databases">
        <authorList>
            <person name="Mitreva M."/>
            <person name="Pepin K.H."/>
            <person name="Mihindukulasuriya K.A."/>
            <person name="Fulton R."/>
            <person name="Fronick C."/>
            <person name="O'Laughlin M."/>
            <person name="Miner T."/>
            <person name="Herter B."/>
            <person name="Rosa B.A."/>
            <person name="Cordes M."/>
            <person name="Tomlinson C."/>
            <person name="Wollam A."/>
            <person name="Palsikar V.B."/>
            <person name="Mardis E.R."/>
            <person name="Wilson R.K."/>
        </authorList>
    </citation>
    <scope>NUCLEOTIDE SEQUENCE [LARGE SCALE GENOMIC DNA]</scope>
    <source>
        <strain evidence="9">MJR7716</strain>
    </source>
</reference>
<protein>
    <submittedName>
        <fullName evidence="8">Transporter, DASS family</fullName>
    </submittedName>
</protein>
<evidence type="ECO:0000256" key="1">
    <source>
        <dbReference type="ARBA" id="ARBA00004141"/>
    </source>
</evidence>
<dbReference type="PATRIC" id="fig|28128.5.peg.2644"/>
<feature type="transmembrane region" description="Helical" evidence="6">
    <location>
        <begin position="238"/>
        <end position="261"/>
    </location>
</feature>
<dbReference type="InterPro" id="IPR004680">
    <property type="entry name" value="Cit_transptr-like_dom"/>
</dbReference>
<proteinExistence type="predicted"/>
<feature type="transmembrane region" description="Helical" evidence="6">
    <location>
        <begin position="282"/>
        <end position="301"/>
    </location>
</feature>
<accession>A0A133PUW1</accession>
<feature type="transmembrane region" description="Helical" evidence="6">
    <location>
        <begin position="462"/>
        <end position="486"/>
    </location>
</feature>
<keyword evidence="2" id="KW-0813">Transport</keyword>
<evidence type="ECO:0000256" key="3">
    <source>
        <dbReference type="ARBA" id="ARBA00022692"/>
    </source>
</evidence>
<gene>
    <name evidence="8" type="ORF">HMPREF3226_02570</name>
</gene>
<dbReference type="Proteomes" id="UP000070533">
    <property type="component" value="Unassembled WGS sequence"/>
</dbReference>